<evidence type="ECO:0000313" key="3">
    <source>
        <dbReference type="Proteomes" id="UP001283361"/>
    </source>
</evidence>
<comment type="caution">
    <text evidence="2">The sequence shown here is derived from an EMBL/GenBank/DDBJ whole genome shotgun (WGS) entry which is preliminary data.</text>
</comment>
<feature type="region of interest" description="Disordered" evidence="1">
    <location>
        <begin position="1"/>
        <end position="22"/>
    </location>
</feature>
<reference evidence="2" key="1">
    <citation type="journal article" date="2023" name="G3 (Bethesda)">
        <title>A reference genome for the long-term kleptoplast-retaining sea slug Elysia crispata morphotype clarki.</title>
        <authorList>
            <person name="Eastman K.E."/>
            <person name="Pendleton A.L."/>
            <person name="Shaikh M.A."/>
            <person name="Suttiyut T."/>
            <person name="Ogas R."/>
            <person name="Tomko P."/>
            <person name="Gavelis G."/>
            <person name="Widhalm J.R."/>
            <person name="Wisecaver J.H."/>
        </authorList>
    </citation>
    <scope>NUCLEOTIDE SEQUENCE</scope>
    <source>
        <strain evidence="2">ECLA1</strain>
    </source>
</reference>
<organism evidence="2 3">
    <name type="scientific">Elysia crispata</name>
    <name type="common">lettuce slug</name>
    <dbReference type="NCBI Taxonomy" id="231223"/>
    <lineage>
        <taxon>Eukaryota</taxon>
        <taxon>Metazoa</taxon>
        <taxon>Spiralia</taxon>
        <taxon>Lophotrochozoa</taxon>
        <taxon>Mollusca</taxon>
        <taxon>Gastropoda</taxon>
        <taxon>Heterobranchia</taxon>
        <taxon>Euthyneura</taxon>
        <taxon>Panpulmonata</taxon>
        <taxon>Sacoglossa</taxon>
        <taxon>Placobranchoidea</taxon>
        <taxon>Plakobranchidae</taxon>
        <taxon>Elysia</taxon>
    </lineage>
</organism>
<dbReference type="EMBL" id="JAWDGP010008013">
    <property type="protein sequence ID" value="KAK3697334.1"/>
    <property type="molecule type" value="Genomic_DNA"/>
</dbReference>
<feature type="non-terminal residue" evidence="2">
    <location>
        <position position="1"/>
    </location>
</feature>
<name>A0AAE0XMP7_9GAST</name>
<dbReference type="AlphaFoldDB" id="A0AAE0XMP7"/>
<feature type="compositionally biased region" description="Low complexity" evidence="1">
    <location>
        <begin position="1"/>
        <end position="10"/>
    </location>
</feature>
<dbReference type="Proteomes" id="UP001283361">
    <property type="component" value="Unassembled WGS sequence"/>
</dbReference>
<evidence type="ECO:0000256" key="1">
    <source>
        <dbReference type="SAM" id="MobiDB-lite"/>
    </source>
</evidence>
<keyword evidence="3" id="KW-1185">Reference proteome</keyword>
<gene>
    <name evidence="2" type="ORF">RRG08_057555</name>
</gene>
<proteinExistence type="predicted"/>
<sequence length="55" mass="5791">TVSSTSTDLSSPHDDSPPSPLLSNTLTLVIREATSDARLYTPFGADCNGIPRTTN</sequence>
<evidence type="ECO:0000313" key="2">
    <source>
        <dbReference type="EMBL" id="KAK3697334.1"/>
    </source>
</evidence>
<accession>A0AAE0XMP7</accession>
<protein>
    <submittedName>
        <fullName evidence="2">Uncharacterized protein</fullName>
    </submittedName>
</protein>